<feature type="compositionally biased region" description="Low complexity" evidence="1">
    <location>
        <begin position="92"/>
        <end position="107"/>
    </location>
</feature>
<organism evidence="2 3">
    <name type="scientific">Caulobacter radicis</name>
    <dbReference type="NCBI Taxonomy" id="2172650"/>
    <lineage>
        <taxon>Bacteria</taxon>
        <taxon>Pseudomonadati</taxon>
        <taxon>Pseudomonadota</taxon>
        <taxon>Alphaproteobacteria</taxon>
        <taxon>Caulobacterales</taxon>
        <taxon>Caulobacteraceae</taxon>
        <taxon>Caulobacter</taxon>
    </lineage>
</organism>
<reference evidence="2 3" key="1">
    <citation type="submission" date="2018-04" db="EMBL/GenBank/DDBJ databases">
        <title>The genome sequence of Caulobacter sp. 736.</title>
        <authorList>
            <person name="Gao J."/>
            <person name="Sun J."/>
        </authorList>
    </citation>
    <scope>NUCLEOTIDE SEQUENCE [LARGE SCALE GENOMIC DNA]</scope>
    <source>
        <strain evidence="2 3">736</strain>
    </source>
</reference>
<proteinExistence type="predicted"/>
<dbReference type="Proteomes" id="UP000244913">
    <property type="component" value="Unassembled WGS sequence"/>
</dbReference>
<evidence type="ECO:0000313" key="3">
    <source>
        <dbReference type="Proteomes" id="UP000244913"/>
    </source>
</evidence>
<comment type="caution">
    <text evidence="2">The sequence shown here is derived from an EMBL/GenBank/DDBJ whole genome shotgun (WGS) entry which is preliminary data.</text>
</comment>
<evidence type="ECO:0000313" key="2">
    <source>
        <dbReference type="EMBL" id="PVM72943.1"/>
    </source>
</evidence>
<dbReference type="AlphaFoldDB" id="A0A2T9IZS0"/>
<protein>
    <submittedName>
        <fullName evidence="2">Uncharacterized protein</fullName>
    </submittedName>
</protein>
<feature type="region of interest" description="Disordered" evidence="1">
    <location>
        <begin position="21"/>
        <end position="45"/>
    </location>
</feature>
<name>A0A2T9IZS0_9CAUL</name>
<keyword evidence="3" id="KW-1185">Reference proteome</keyword>
<feature type="region of interest" description="Disordered" evidence="1">
    <location>
        <begin position="84"/>
        <end position="121"/>
    </location>
</feature>
<gene>
    <name evidence="2" type="ORF">DDF65_21560</name>
</gene>
<evidence type="ECO:0000256" key="1">
    <source>
        <dbReference type="SAM" id="MobiDB-lite"/>
    </source>
</evidence>
<sequence>MARRAGGGPFSAFADLTDNAAASPSVAPRQLPLQGGISSLPPPDKIVTHRFQTPTPDDRPGLGEATWASGRAVPAACAARCWPSRPWPSRTASGAAISERAAAAGPTRPGPTPVAASTACG</sequence>
<accession>A0A2T9IZS0</accession>
<dbReference type="EMBL" id="QDKP01000060">
    <property type="protein sequence ID" value="PVM72943.1"/>
    <property type="molecule type" value="Genomic_DNA"/>
</dbReference>